<dbReference type="GO" id="GO:0005829">
    <property type="term" value="C:cytosol"/>
    <property type="evidence" value="ECO:0007669"/>
    <property type="project" value="TreeGrafter"/>
</dbReference>
<protein>
    <submittedName>
        <fullName evidence="7">Receiver domain protein</fullName>
    </submittedName>
</protein>
<dbReference type="Pfam" id="PF00072">
    <property type="entry name" value="Response_reg"/>
    <property type="match status" value="1"/>
</dbReference>
<gene>
    <name evidence="7" type="ORF">CMUC_1071</name>
</gene>
<dbReference type="GO" id="GO:0000976">
    <property type="term" value="F:transcription cis-regulatory region binding"/>
    <property type="evidence" value="ECO:0007669"/>
    <property type="project" value="TreeGrafter"/>
</dbReference>
<evidence type="ECO:0000256" key="3">
    <source>
        <dbReference type="ARBA" id="ARBA00023125"/>
    </source>
</evidence>
<keyword evidence="3" id="KW-0238">DNA-binding</keyword>
<dbReference type="PANTHER" id="PTHR48111">
    <property type="entry name" value="REGULATOR OF RPOS"/>
    <property type="match status" value="1"/>
</dbReference>
<dbReference type="GO" id="GO:0006355">
    <property type="term" value="P:regulation of DNA-templated transcription"/>
    <property type="evidence" value="ECO:0007669"/>
    <property type="project" value="TreeGrafter"/>
</dbReference>
<dbReference type="SUPFAM" id="SSF52172">
    <property type="entry name" value="CheY-like"/>
    <property type="match status" value="1"/>
</dbReference>
<reference evidence="7 8" key="1">
    <citation type="submission" date="2016-07" db="EMBL/GenBank/DDBJ databases">
        <title>Comparative genomics of the Campylobacter concisus group.</title>
        <authorList>
            <person name="Miller W.G."/>
            <person name="Yee E."/>
            <person name="Chapman M.H."/>
            <person name="Huynh S."/>
            <person name="Bono J.L."/>
            <person name="On S.L.W."/>
            <person name="StLeger J."/>
            <person name="Foster G."/>
            <person name="Parker C.T."/>
        </authorList>
    </citation>
    <scope>NUCLEOTIDE SEQUENCE [LARGE SCALE GENOMIC DNA]</scope>
    <source>
        <strain evidence="7 8">CCUG 21559</strain>
    </source>
</reference>
<dbReference type="Gene3D" id="1.10.10.60">
    <property type="entry name" value="Homeodomain-like"/>
    <property type="match status" value="1"/>
</dbReference>
<dbReference type="InterPro" id="IPR001789">
    <property type="entry name" value="Sig_transdc_resp-reg_receiver"/>
</dbReference>
<name>A0A6G5QGU3_9BACT</name>
<evidence type="ECO:0000313" key="8">
    <source>
        <dbReference type="Proteomes" id="UP000503264"/>
    </source>
</evidence>
<keyword evidence="1" id="KW-0902">Two-component regulatory system</keyword>
<evidence type="ECO:0000256" key="4">
    <source>
        <dbReference type="ARBA" id="ARBA00023163"/>
    </source>
</evidence>
<accession>A0A6G5QGU3</accession>
<dbReference type="InterPro" id="IPR039420">
    <property type="entry name" value="WalR-like"/>
</dbReference>
<dbReference type="PROSITE" id="PS50110">
    <property type="entry name" value="RESPONSE_REGULATORY"/>
    <property type="match status" value="1"/>
</dbReference>
<evidence type="ECO:0000313" key="7">
    <source>
        <dbReference type="EMBL" id="QCD44852.1"/>
    </source>
</evidence>
<dbReference type="PANTHER" id="PTHR48111:SF22">
    <property type="entry name" value="REGULATOR OF RPOS"/>
    <property type="match status" value="1"/>
</dbReference>
<sequence length="296" mass="34055">MKVLIVDNEIYLAGSIATKLADKGHECEIAGSIKEALNAGDFDIVLLSTTLSGQNFYPVIEKFKGSIIILLVTYISNDTVSKPLEAGASDYIQKPFMIEELIRKINHFAQNAHKNEELNFYKNYISHSLREFKLDEYEYKKIKLPLLVKAPKIGYADKFVYEYSNQNNVAFTLIIANNIEQVLSELFNAKNEYIYILGIQNLSDDEKTRLFDTCRKRKIIISTNDFEQTCSFETISIAQGKKVFSIDEIATLDEYIKHVISTYQDKLPDTELSKRLGISRKSLWEKRKKYDIAKKK</sequence>
<dbReference type="GO" id="GO:0000156">
    <property type="term" value="F:phosphorelay response regulator activity"/>
    <property type="evidence" value="ECO:0007669"/>
    <property type="project" value="TreeGrafter"/>
</dbReference>
<dbReference type="InterPro" id="IPR011006">
    <property type="entry name" value="CheY-like_superfamily"/>
</dbReference>
<feature type="domain" description="Response regulatory" evidence="6">
    <location>
        <begin position="2"/>
        <end position="109"/>
    </location>
</feature>
<dbReference type="SMART" id="SM00448">
    <property type="entry name" value="REC"/>
    <property type="match status" value="1"/>
</dbReference>
<dbReference type="RefSeq" id="WP_171993793.1">
    <property type="nucleotide sequence ID" value="NZ_CP012542.1"/>
</dbReference>
<organism evidence="7 8">
    <name type="scientific">Campylobacter mucosalis CCUG 21559</name>
    <dbReference type="NCBI Taxonomy" id="1032067"/>
    <lineage>
        <taxon>Bacteria</taxon>
        <taxon>Pseudomonadati</taxon>
        <taxon>Campylobacterota</taxon>
        <taxon>Epsilonproteobacteria</taxon>
        <taxon>Campylobacterales</taxon>
        <taxon>Campylobacteraceae</taxon>
        <taxon>Campylobacter</taxon>
    </lineage>
</organism>
<evidence type="ECO:0000256" key="1">
    <source>
        <dbReference type="ARBA" id="ARBA00023012"/>
    </source>
</evidence>
<dbReference type="GO" id="GO:0032993">
    <property type="term" value="C:protein-DNA complex"/>
    <property type="evidence" value="ECO:0007669"/>
    <property type="project" value="TreeGrafter"/>
</dbReference>
<keyword evidence="2" id="KW-0805">Transcription regulation</keyword>
<dbReference type="AlphaFoldDB" id="A0A6G5QGU3"/>
<dbReference type="Proteomes" id="UP000503264">
    <property type="component" value="Chromosome"/>
</dbReference>
<proteinExistence type="predicted"/>
<dbReference type="Gene3D" id="3.40.50.2300">
    <property type="match status" value="1"/>
</dbReference>
<keyword evidence="4" id="KW-0804">Transcription</keyword>
<dbReference type="EMBL" id="CP012542">
    <property type="protein sequence ID" value="QCD44852.1"/>
    <property type="molecule type" value="Genomic_DNA"/>
</dbReference>
<evidence type="ECO:0000259" key="6">
    <source>
        <dbReference type="PROSITE" id="PS50110"/>
    </source>
</evidence>
<keyword evidence="8" id="KW-1185">Reference proteome</keyword>
<evidence type="ECO:0000256" key="5">
    <source>
        <dbReference type="PROSITE-ProRule" id="PRU00169"/>
    </source>
</evidence>
<comment type="caution">
    <text evidence="5">Lacks conserved residue(s) required for the propagation of feature annotation.</text>
</comment>
<evidence type="ECO:0000256" key="2">
    <source>
        <dbReference type="ARBA" id="ARBA00023015"/>
    </source>
</evidence>